<accession>A0AAV4XH46</accession>
<gene>
    <name evidence="2" type="ORF">CEXT_575801</name>
</gene>
<name>A0AAV4XH46_CAEEX</name>
<feature type="compositionally biased region" description="Basic residues" evidence="1">
    <location>
        <begin position="18"/>
        <end position="28"/>
    </location>
</feature>
<dbReference type="AlphaFoldDB" id="A0AAV4XH46"/>
<keyword evidence="3" id="KW-1185">Reference proteome</keyword>
<dbReference type="Proteomes" id="UP001054945">
    <property type="component" value="Unassembled WGS sequence"/>
</dbReference>
<evidence type="ECO:0000313" key="3">
    <source>
        <dbReference type="Proteomes" id="UP001054945"/>
    </source>
</evidence>
<sequence>MASEEVLGYDQEIPVPKEKKKKKSKSLG</sequence>
<evidence type="ECO:0000256" key="1">
    <source>
        <dbReference type="SAM" id="MobiDB-lite"/>
    </source>
</evidence>
<feature type="non-terminal residue" evidence="2">
    <location>
        <position position="28"/>
    </location>
</feature>
<reference evidence="2 3" key="1">
    <citation type="submission" date="2021-06" db="EMBL/GenBank/DDBJ databases">
        <title>Caerostris extrusa draft genome.</title>
        <authorList>
            <person name="Kono N."/>
            <person name="Arakawa K."/>
        </authorList>
    </citation>
    <scope>NUCLEOTIDE SEQUENCE [LARGE SCALE GENOMIC DNA]</scope>
</reference>
<comment type="caution">
    <text evidence="2">The sequence shown here is derived from an EMBL/GenBank/DDBJ whole genome shotgun (WGS) entry which is preliminary data.</text>
</comment>
<organism evidence="2 3">
    <name type="scientific">Caerostris extrusa</name>
    <name type="common">Bark spider</name>
    <name type="synonym">Caerostris bankana</name>
    <dbReference type="NCBI Taxonomy" id="172846"/>
    <lineage>
        <taxon>Eukaryota</taxon>
        <taxon>Metazoa</taxon>
        <taxon>Ecdysozoa</taxon>
        <taxon>Arthropoda</taxon>
        <taxon>Chelicerata</taxon>
        <taxon>Arachnida</taxon>
        <taxon>Araneae</taxon>
        <taxon>Araneomorphae</taxon>
        <taxon>Entelegynae</taxon>
        <taxon>Araneoidea</taxon>
        <taxon>Araneidae</taxon>
        <taxon>Caerostris</taxon>
    </lineage>
</organism>
<proteinExistence type="predicted"/>
<feature type="region of interest" description="Disordered" evidence="1">
    <location>
        <begin position="1"/>
        <end position="28"/>
    </location>
</feature>
<protein>
    <submittedName>
        <fullName evidence="2">Uncharacterized protein</fullName>
    </submittedName>
</protein>
<evidence type="ECO:0000313" key="2">
    <source>
        <dbReference type="EMBL" id="GIY93404.1"/>
    </source>
</evidence>
<dbReference type="EMBL" id="BPLR01000263">
    <property type="protein sequence ID" value="GIY93404.1"/>
    <property type="molecule type" value="Genomic_DNA"/>
</dbReference>